<dbReference type="EMBL" id="BAAANN010000012">
    <property type="protein sequence ID" value="GAA1960319.1"/>
    <property type="molecule type" value="Genomic_DNA"/>
</dbReference>
<keyword evidence="2" id="KW-0812">Transmembrane</keyword>
<feature type="region of interest" description="Disordered" evidence="1">
    <location>
        <begin position="102"/>
        <end position="148"/>
    </location>
</feature>
<dbReference type="RefSeq" id="WP_344418808.1">
    <property type="nucleotide sequence ID" value="NZ_BAAANN010000012.1"/>
</dbReference>
<evidence type="ECO:0000256" key="1">
    <source>
        <dbReference type="SAM" id="MobiDB-lite"/>
    </source>
</evidence>
<keyword evidence="2" id="KW-0472">Membrane</keyword>
<dbReference type="Proteomes" id="UP001501116">
    <property type="component" value="Unassembled WGS sequence"/>
</dbReference>
<sequence>MKSVVWWSIGLLFGLALMALGAFGTGDSGGVLCGSEAMRPGTYCETTSYGTKSRKSYEEKRQEAIDAANTFKSGGRWVTLGIGAVVAAGCGWRLAVAIRRRRDRGSDTVTQQILPGFAQPQGFPPAQGFQQYPQAPHPQAGYRPPRQY</sequence>
<evidence type="ECO:0000313" key="4">
    <source>
        <dbReference type="Proteomes" id="UP001501116"/>
    </source>
</evidence>
<keyword evidence="2" id="KW-1133">Transmembrane helix</keyword>
<accession>A0ABN2QZ72</accession>
<proteinExistence type="predicted"/>
<feature type="compositionally biased region" description="Low complexity" evidence="1">
    <location>
        <begin position="115"/>
        <end position="134"/>
    </location>
</feature>
<organism evidence="3 4">
    <name type="scientific">Amycolatopsis minnesotensis</name>
    <dbReference type="NCBI Taxonomy" id="337894"/>
    <lineage>
        <taxon>Bacteria</taxon>
        <taxon>Bacillati</taxon>
        <taxon>Actinomycetota</taxon>
        <taxon>Actinomycetes</taxon>
        <taxon>Pseudonocardiales</taxon>
        <taxon>Pseudonocardiaceae</taxon>
        <taxon>Amycolatopsis</taxon>
    </lineage>
</organism>
<comment type="caution">
    <text evidence="3">The sequence shown here is derived from an EMBL/GenBank/DDBJ whole genome shotgun (WGS) entry which is preliminary data.</text>
</comment>
<keyword evidence="4" id="KW-1185">Reference proteome</keyword>
<evidence type="ECO:0000313" key="3">
    <source>
        <dbReference type="EMBL" id="GAA1960319.1"/>
    </source>
</evidence>
<feature type="transmembrane region" description="Helical" evidence="2">
    <location>
        <begin position="77"/>
        <end position="96"/>
    </location>
</feature>
<gene>
    <name evidence="3" type="ORF">GCM10009754_33630</name>
</gene>
<evidence type="ECO:0000256" key="2">
    <source>
        <dbReference type="SAM" id="Phobius"/>
    </source>
</evidence>
<name>A0ABN2QZ72_9PSEU</name>
<reference evidence="3 4" key="1">
    <citation type="journal article" date="2019" name="Int. J. Syst. Evol. Microbiol.">
        <title>The Global Catalogue of Microorganisms (GCM) 10K type strain sequencing project: providing services to taxonomists for standard genome sequencing and annotation.</title>
        <authorList>
            <consortium name="The Broad Institute Genomics Platform"/>
            <consortium name="The Broad Institute Genome Sequencing Center for Infectious Disease"/>
            <person name="Wu L."/>
            <person name="Ma J."/>
        </authorList>
    </citation>
    <scope>NUCLEOTIDE SEQUENCE [LARGE SCALE GENOMIC DNA]</scope>
    <source>
        <strain evidence="3 4">JCM 14545</strain>
    </source>
</reference>
<protein>
    <submittedName>
        <fullName evidence="3">Uncharacterized protein</fullName>
    </submittedName>
</protein>